<evidence type="ECO:0000313" key="2">
    <source>
        <dbReference type="Proteomes" id="UP001283109"/>
    </source>
</evidence>
<dbReference type="Proteomes" id="UP001283109">
    <property type="component" value="Unassembled WGS sequence"/>
</dbReference>
<accession>A0ABU4GYM6</accession>
<protein>
    <submittedName>
        <fullName evidence="1">DUF222 domain-containing protein</fullName>
    </submittedName>
</protein>
<name>A0ABU4GYM6_9MICO</name>
<dbReference type="RefSeq" id="WP_318352621.1">
    <property type="nucleotide sequence ID" value="NZ_JAWQEV010000001.1"/>
</dbReference>
<proteinExistence type="predicted"/>
<dbReference type="EMBL" id="JAWQEV010000001">
    <property type="protein sequence ID" value="MDW4572115.1"/>
    <property type="molecule type" value="Genomic_DNA"/>
</dbReference>
<evidence type="ECO:0000313" key="1">
    <source>
        <dbReference type="EMBL" id="MDW4572115.1"/>
    </source>
</evidence>
<organism evidence="1 2">
    <name type="scientific">Microbacterium arthrosphaerae</name>
    <dbReference type="NCBI Taxonomy" id="792652"/>
    <lineage>
        <taxon>Bacteria</taxon>
        <taxon>Bacillati</taxon>
        <taxon>Actinomycetota</taxon>
        <taxon>Actinomycetes</taxon>
        <taxon>Micrococcales</taxon>
        <taxon>Microbacteriaceae</taxon>
        <taxon>Microbacterium</taxon>
    </lineage>
</organism>
<gene>
    <name evidence="1" type="ORF">R8Z58_04905</name>
</gene>
<reference evidence="1 2" key="1">
    <citation type="submission" date="2023-11" db="EMBL/GenBank/DDBJ databases">
        <title>Draft genome sequence of Microbacterium arthrosphaerae JCM 30492.</title>
        <authorList>
            <person name="Zhang G."/>
            <person name="Ding Y."/>
        </authorList>
    </citation>
    <scope>NUCLEOTIDE SEQUENCE [LARGE SCALE GENOMIC DNA]</scope>
    <source>
        <strain evidence="1 2">JCM 30492</strain>
    </source>
</reference>
<sequence length="109" mass="11610">MTDNGPLVEGEPALLILEAIDTVIANSEEQDGMLRFEGLIGGDSGAALIHALGRVTAELAADDMRSFLRGGARNKRTEEQRSGDALILLMERISAALDCELASRSALRT</sequence>
<keyword evidence="2" id="KW-1185">Reference proteome</keyword>
<comment type="caution">
    <text evidence="1">The sequence shown here is derived from an EMBL/GenBank/DDBJ whole genome shotgun (WGS) entry which is preliminary data.</text>
</comment>